<evidence type="ECO:0000256" key="16">
    <source>
        <dbReference type="ARBA" id="ARBA00048933"/>
    </source>
</evidence>
<dbReference type="Gene3D" id="3.50.50.60">
    <property type="entry name" value="FAD/NAD(P)-binding domain"/>
    <property type="match status" value="1"/>
</dbReference>
<evidence type="ECO:0000256" key="3">
    <source>
        <dbReference type="ARBA" id="ARBA00004731"/>
    </source>
</evidence>
<evidence type="ECO:0000256" key="15">
    <source>
        <dbReference type="ARBA" id="ARBA00030202"/>
    </source>
</evidence>
<comment type="subcellular location">
    <subcellularLocation>
        <location evidence="2">Mitochondrion</location>
    </subcellularLocation>
</comment>
<evidence type="ECO:0000313" key="18">
    <source>
        <dbReference type="RefSeq" id="XP_026682893.1"/>
    </source>
</evidence>
<dbReference type="Pfam" id="PF13450">
    <property type="entry name" value="NAD_binding_8"/>
    <property type="match status" value="1"/>
</dbReference>
<dbReference type="PRINTS" id="PR00419">
    <property type="entry name" value="ADXRDTASE"/>
</dbReference>
<keyword evidence="14" id="KW-0496">Mitochondrion</keyword>
<evidence type="ECO:0000256" key="14">
    <source>
        <dbReference type="ARBA" id="ARBA00023128"/>
    </source>
</evidence>
<keyword evidence="10" id="KW-0521">NADP</keyword>
<accession>A0A3Q0J7G5</accession>
<dbReference type="PANTHER" id="PTHR48467">
    <property type="entry name" value="GLUTAMATE SYNTHASE 1 [NADH], CHLOROPLASTIC-LIKE"/>
    <property type="match status" value="1"/>
</dbReference>
<evidence type="ECO:0000256" key="4">
    <source>
        <dbReference type="ARBA" id="ARBA00008312"/>
    </source>
</evidence>
<organism evidence="17 18">
    <name type="scientific">Diaphorina citri</name>
    <name type="common">Asian citrus psyllid</name>
    <dbReference type="NCBI Taxonomy" id="121845"/>
    <lineage>
        <taxon>Eukaryota</taxon>
        <taxon>Metazoa</taxon>
        <taxon>Ecdysozoa</taxon>
        <taxon>Arthropoda</taxon>
        <taxon>Hexapoda</taxon>
        <taxon>Insecta</taxon>
        <taxon>Pterygota</taxon>
        <taxon>Neoptera</taxon>
        <taxon>Paraneoptera</taxon>
        <taxon>Hemiptera</taxon>
        <taxon>Sternorrhyncha</taxon>
        <taxon>Psylloidea</taxon>
        <taxon>Psyllidae</taxon>
        <taxon>Diaphorininae</taxon>
        <taxon>Diaphorina</taxon>
    </lineage>
</organism>
<evidence type="ECO:0000256" key="11">
    <source>
        <dbReference type="ARBA" id="ARBA00022946"/>
    </source>
</evidence>
<keyword evidence="8" id="KW-0285">Flavoprotein</keyword>
<evidence type="ECO:0000256" key="2">
    <source>
        <dbReference type="ARBA" id="ARBA00004173"/>
    </source>
</evidence>
<gene>
    <name evidence="18" type="primary">LOC103514046</name>
</gene>
<evidence type="ECO:0000256" key="1">
    <source>
        <dbReference type="ARBA" id="ARBA00001974"/>
    </source>
</evidence>
<keyword evidence="9" id="KW-0274">FAD</keyword>
<comment type="cofactor">
    <cofactor evidence="1">
        <name>FAD</name>
        <dbReference type="ChEBI" id="CHEBI:57692"/>
    </cofactor>
</comment>
<evidence type="ECO:0000256" key="10">
    <source>
        <dbReference type="ARBA" id="ARBA00022857"/>
    </source>
</evidence>
<dbReference type="AlphaFoldDB" id="A0A3Q0J7G5"/>
<sequence length="356" mass="39304">MMKRVYSTISQLKPNVCIVGSGPAGFYCAQQILKLLPQSTVDIYEKLPVPFGLVRYGVAPDHPEVKNVINTFTKTGDNPRVNFYGNICLGQDISLGDLTNAYHAVVLTYGADNDKKLNIPGEDGKNIISARSFVGWYNGLPEDASLDLSLDCEEATILGQGNVAMDVARILLSPVDQLKSTDITEHSLEKLSTSRIKSVNLVGRRGALQVAFTIKEFREMTKLPHVQTVFRNEQLCGVHEASATLARPRKRLTELILKTSNPDESKSNCSKYFRPIFLRSPTEFKLNDNGAITGINFAVNRLEGPLDNQQALVTEDTELIPSGIAFRSIGYQSRCVDSDIPFNEKSCTVIPKEGEF</sequence>
<dbReference type="GO" id="GO:0016491">
    <property type="term" value="F:oxidoreductase activity"/>
    <property type="evidence" value="ECO:0007669"/>
    <property type="project" value="UniProtKB-KW"/>
</dbReference>
<dbReference type="InterPro" id="IPR036188">
    <property type="entry name" value="FAD/NAD-bd_sf"/>
</dbReference>
<protein>
    <recommendedName>
        <fullName evidence="6">NADPH:adrenodoxin oxidoreductase, mitochondrial</fullName>
        <ecNumber evidence="5">1.18.1.6</ecNumber>
    </recommendedName>
    <alternativeName>
        <fullName evidence="15">Ferredoxin--NADP(+) reductase</fullName>
    </alternativeName>
</protein>
<keyword evidence="17" id="KW-1185">Reference proteome</keyword>
<evidence type="ECO:0000256" key="6">
    <source>
        <dbReference type="ARBA" id="ARBA00016287"/>
    </source>
</evidence>
<reference evidence="18" key="1">
    <citation type="submission" date="2025-08" db="UniProtKB">
        <authorList>
            <consortium name="RefSeq"/>
        </authorList>
    </citation>
    <scope>IDENTIFICATION</scope>
</reference>
<comment type="pathway">
    <text evidence="3">Steroid metabolism; cholesterol metabolism.</text>
</comment>
<name>A0A3Q0J7G5_DIACI</name>
<evidence type="ECO:0000256" key="13">
    <source>
        <dbReference type="ARBA" id="ARBA00023002"/>
    </source>
</evidence>
<evidence type="ECO:0000256" key="5">
    <source>
        <dbReference type="ARBA" id="ARBA00013219"/>
    </source>
</evidence>
<keyword evidence="12" id="KW-0249">Electron transport</keyword>
<keyword evidence="11" id="KW-0809">Transit peptide</keyword>
<dbReference type="GeneID" id="103514046"/>
<dbReference type="STRING" id="121845.A0A3Q0J7G5"/>
<dbReference type="KEGG" id="dci:103514046"/>
<comment type="catalytic activity">
    <reaction evidence="16">
        <text>2 reduced [adrenodoxin] + NADP(+) + H(+) = 2 oxidized [adrenodoxin] + NADPH</text>
        <dbReference type="Rhea" id="RHEA:42312"/>
        <dbReference type="Rhea" id="RHEA-COMP:9998"/>
        <dbReference type="Rhea" id="RHEA-COMP:9999"/>
        <dbReference type="ChEBI" id="CHEBI:15378"/>
        <dbReference type="ChEBI" id="CHEBI:33737"/>
        <dbReference type="ChEBI" id="CHEBI:33738"/>
        <dbReference type="ChEBI" id="CHEBI:57783"/>
        <dbReference type="ChEBI" id="CHEBI:58349"/>
        <dbReference type="EC" id="1.18.1.6"/>
    </reaction>
</comment>
<dbReference type="Proteomes" id="UP000079169">
    <property type="component" value="Unplaced"/>
</dbReference>
<evidence type="ECO:0000256" key="9">
    <source>
        <dbReference type="ARBA" id="ARBA00022827"/>
    </source>
</evidence>
<dbReference type="RefSeq" id="XP_026682893.1">
    <property type="nucleotide sequence ID" value="XM_026827092.1"/>
</dbReference>
<evidence type="ECO:0000256" key="7">
    <source>
        <dbReference type="ARBA" id="ARBA00022448"/>
    </source>
</evidence>
<comment type="similarity">
    <text evidence="4">Belongs to the ferredoxin--NADP reductase type 1 family.</text>
</comment>
<dbReference type="PANTHER" id="PTHR48467:SF1">
    <property type="entry name" value="GLUTAMATE SYNTHASE 1 [NADH], CHLOROPLASTIC-LIKE"/>
    <property type="match status" value="1"/>
</dbReference>
<keyword evidence="7" id="KW-0813">Transport</keyword>
<keyword evidence="13" id="KW-0560">Oxidoreductase</keyword>
<evidence type="ECO:0000256" key="12">
    <source>
        <dbReference type="ARBA" id="ARBA00022982"/>
    </source>
</evidence>
<dbReference type="GO" id="GO:0005739">
    <property type="term" value="C:mitochondrion"/>
    <property type="evidence" value="ECO:0007669"/>
    <property type="project" value="UniProtKB-SubCell"/>
</dbReference>
<evidence type="ECO:0000313" key="17">
    <source>
        <dbReference type="Proteomes" id="UP000079169"/>
    </source>
</evidence>
<dbReference type="CTD" id="36203"/>
<dbReference type="FunFam" id="3.50.50.60:FF:000036">
    <property type="entry name" value="NADPH:adrenodoxin oxidoreductase, mitochondrial"/>
    <property type="match status" value="1"/>
</dbReference>
<dbReference type="EC" id="1.18.1.6" evidence="5"/>
<dbReference type="InterPro" id="IPR055275">
    <property type="entry name" value="Ferredox_Rdtase"/>
</dbReference>
<evidence type="ECO:0000256" key="8">
    <source>
        <dbReference type="ARBA" id="ARBA00022630"/>
    </source>
</evidence>
<dbReference type="SUPFAM" id="SSF51971">
    <property type="entry name" value="Nucleotide-binding domain"/>
    <property type="match status" value="1"/>
</dbReference>
<proteinExistence type="inferred from homology"/>
<dbReference type="PaxDb" id="121845-A0A3Q0J7G5"/>